<dbReference type="SUPFAM" id="SSF52540">
    <property type="entry name" value="P-loop containing nucleoside triphosphate hydrolases"/>
    <property type="match status" value="1"/>
</dbReference>
<dbReference type="EMBL" id="QOVW01000064">
    <property type="protein sequence ID" value="RDB36245.1"/>
    <property type="molecule type" value="Genomic_DNA"/>
</dbReference>
<dbReference type="Gene3D" id="3.40.50.300">
    <property type="entry name" value="P-loop containing nucleotide triphosphate hydrolases"/>
    <property type="match status" value="1"/>
</dbReference>
<dbReference type="Pfam" id="PF17863">
    <property type="entry name" value="AAA_lid_2"/>
    <property type="match status" value="1"/>
</dbReference>
<dbReference type="PANTHER" id="PTHR42759">
    <property type="entry name" value="MOXR FAMILY PROTEIN"/>
    <property type="match status" value="1"/>
</dbReference>
<dbReference type="RefSeq" id="WP_338636899.1">
    <property type="nucleotide sequence ID" value="NZ_CP146516.1"/>
</dbReference>
<dbReference type="InterPro" id="IPR041628">
    <property type="entry name" value="ChlI/MoxR_AAA_lid"/>
</dbReference>
<dbReference type="InterPro" id="IPR003593">
    <property type="entry name" value="AAA+_ATPase"/>
</dbReference>
<reference evidence="2" key="1">
    <citation type="submission" date="2018-04" db="EMBL/GenBank/DDBJ databases">
        <title>Draft genome sequence of the Candidatus Spirobacillus cienkowskii, a pathogen of freshwater Daphnia species, reconstructed from hemolymph metagenomic reads.</title>
        <authorList>
            <person name="Bresciani L."/>
            <person name="Lemos L.N."/>
            <person name="Wale N."/>
            <person name="Lin J.Y."/>
            <person name="Fernandes G.R."/>
            <person name="Duffy M.A."/>
            <person name="Rodrigues J.M."/>
        </authorList>
    </citation>
    <scope>NUCLEOTIDE SEQUENCE [LARGE SCALE GENOMIC DNA]</scope>
    <source>
        <strain evidence="2">Binning01</strain>
    </source>
</reference>
<accession>A0A369KU65</accession>
<name>A0A369KU65_9BACT</name>
<dbReference type="InterPro" id="IPR011703">
    <property type="entry name" value="ATPase_AAA-3"/>
</dbReference>
<gene>
    <name evidence="2" type="ORF">DCC88_06090</name>
</gene>
<evidence type="ECO:0000259" key="1">
    <source>
        <dbReference type="SMART" id="SM00382"/>
    </source>
</evidence>
<dbReference type="GO" id="GO:0005524">
    <property type="term" value="F:ATP binding"/>
    <property type="evidence" value="ECO:0007669"/>
    <property type="project" value="InterPro"/>
</dbReference>
<dbReference type="PIRSF" id="PIRSF002849">
    <property type="entry name" value="AAA_ATPase_chaperone_MoxR_prd"/>
    <property type="match status" value="1"/>
</dbReference>
<evidence type="ECO:0000313" key="3">
    <source>
        <dbReference type="Proteomes" id="UP000253934"/>
    </source>
</evidence>
<organism evidence="2 3">
    <name type="scientific">Spirobacillus cienkowskii</name>
    <dbReference type="NCBI Taxonomy" id="495820"/>
    <lineage>
        <taxon>Bacteria</taxon>
        <taxon>Pseudomonadati</taxon>
        <taxon>Bdellovibrionota</taxon>
        <taxon>Oligoflexia</taxon>
        <taxon>Silvanigrellales</taxon>
        <taxon>Spirobacillus</taxon>
    </lineage>
</organism>
<protein>
    <submittedName>
        <fullName evidence="2">MoxR family ATPase</fullName>
    </submittedName>
</protein>
<dbReference type="InterPro" id="IPR027417">
    <property type="entry name" value="P-loop_NTPase"/>
</dbReference>
<dbReference type="Gene3D" id="1.10.8.80">
    <property type="entry name" value="Magnesium chelatase subunit I, C-Terminal domain"/>
    <property type="match status" value="1"/>
</dbReference>
<dbReference type="SMART" id="SM00382">
    <property type="entry name" value="AAA"/>
    <property type="match status" value="1"/>
</dbReference>
<proteinExistence type="predicted"/>
<dbReference type="InterPro" id="IPR050764">
    <property type="entry name" value="CbbQ/NirQ/NorQ/GpvN"/>
</dbReference>
<dbReference type="AlphaFoldDB" id="A0A369KU65"/>
<comment type="caution">
    <text evidence="2">The sequence shown here is derived from an EMBL/GenBank/DDBJ whole genome shotgun (WGS) entry which is preliminary data.</text>
</comment>
<sequence length="322" mass="35875">MSDFEKATHAAKMLVEHLEQKIFGQDDVIELAVISVICNEHALLTGAPGVAKTTLVRNLASSLGCNYKRIQFTPDLTPFDILGGETIQFDQKDPNLKKLAFVPGPIFSPFILADEINRASPRTQSALLEAMQERQVSLGGVTRQLPFPFLVFATQNPIENEGTFPLPEAQLDRFLLNIEMPYPDFEAEVKVAVLSKNRTDLTAQPEAQWVLNARAVVEKILISEELLHGIVRIVRNTRPQDSKLSVAKEYLEFGASPRATQALLIASKALALIRGRHEVIFEDVSEVAPAVLRHRCIQNFRSLSEKRTTTSIVNQIIQETIL</sequence>
<dbReference type="Pfam" id="PF07726">
    <property type="entry name" value="AAA_3"/>
    <property type="match status" value="1"/>
</dbReference>
<dbReference type="Proteomes" id="UP000253934">
    <property type="component" value="Unassembled WGS sequence"/>
</dbReference>
<dbReference type="PANTHER" id="PTHR42759:SF1">
    <property type="entry name" value="MAGNESIUM-CHELATASE SUBUNIT CHLD"/>
    <property type="match status" value="1"/>
</dbReference>
<dbReference type="CDD" id="cd00009">
    <property type="entry name" value="AAA"/>
    <property type="match status" value="1"/>
</dbReference>
<feature type="domain" description="AAA+ ATPase" evidence="1">
    <location>
        <begin position="38"/>
        <end position="184"/>
    </location>
</feature>
<evidence type="ECO:0000313" key="2">
    <source>
        <dbReference type="EMBL" id="RDB36245.1"/>
    </source>
</evidence>
<keyword evidence="3" id="KW-1185">Reference proteome</keyword>
<dbReference type="GO" id="GO:0016887">
    <property type="term" value="F:ATP hydrolysis activity"/>
    <property type="evidence" value="ECO:0007669"/>
    <property type="project" value="InterPro"/>
</dbReference>